<gene>
    <name evidence="1" type="ORF">SDC9_83628</name>
</gene>
<organism evidence="1">
    <name type="scientific">bioreactor metagenome</name>
    <dbReference type="NCBI Taxonomy" id="1076179"/>
    <lineage>
        <taxon>unclassified sequences</taxon>
        <taxon>metagenomes</taxon>
        <taxon>ecological metagenomes</taxon>
    </lineage>
</organism>
<dbReference type="EMBL" id="VSSQ01007802">
    <property type="protein sequence ID" value="MPM37023.1"/>
    <property type="molecule type" value="Genomic_DNA"/>
</dbReference>
<reference evidence="1" key="1">
    <citation type="submission" date="2019-08" db="EMBL/GenBank/DDBJ databases">
        <authorList>
            <person name="Kucharzyk K."/>
            <person name="Murdoch R.W."/>
            <person name="Higgins S."/>
            <person name="Loffler F."/>
        </authorList>
    </citation>
    <scope>NUCLEOTIDE SEQUENCE</scope>
</reference>
<name>A0A644ZE91_9ZZZZ</name>
<comment type="caution">
    <text evidence="1">The sequence shown here is derived from an EMBL/GenBank/DDBJ whole genome shotgun (WGS) entry which is preliminary data.</text>
</comment>
<protein>
    <submittedName>
        <fullName evidence="1">Uncharacterized protein</fullName>
    </submittedName>
</protein>
<dbReference type="AntiFam" id="ANF00140">
    <property type="entry name" value="Shadow ORF (opposite ResIII Domain)"/>
</dbReference>
<sequence length="133" mass="14640">MDAVLPQQIQNSIEATSRQADMLRVILSTAYESGFVPYRHSNGLGLVELRISECRQPDQTIGQRLGQAGFGDIDLVCQHQCQRFRKRSGDFCSHWCGALPGFVVFFAGSKGYIKKVLSAACPGNGVFHIPPCH</sequence>
<accession>A0A644ZE91</accession>
<proteinExistence type="predicted"/>
<dbReference type="AlphaFoldDB" id="A0A644ZE91"/>
<evidence type="ECO:0000313" key="1">
    <source>
        <dbReference type="EMBL" id="MPM37023.1"/>
    </source>
</evidence>